<dbReference type="Proteomes" id="UP000053105">
    <property type="component" value="Unassembled WGS sequence"/>
</dbReference>
<dbReference type="EMBL" id="KQ435831">
    <property type="protein sequence ID" value="KOX71693.1"/>
    <property type="molecule type" value="Genomic_DNA"/>
</dbReference>
<sequence>MKRIKRFFFDRSMNKRVSELFHHANFMFFSRNEFGNFEIPQHTQKIRFRSPRKMHGLFIYLVCAISNKGRRKKAKRANFNGTQRPRIQLRVPNSDQQKTQK</sequence>
<keyword evidence="3" id="KW-1185">Reference proteome</keyword>
<reference evidence="2 3" key="1">
    <citation type="submission" date="2015-07" db="EMBL/GenBank/DDBJ databases">
        <title>The genome of Melipona quadrifasciata.</title>
        <authorList>
            <person name="Pan H."/>
            <person name="Kapheim K."/>
        </authorList>
    </citation>
    <scope>NUCLEOTIDE SEQUENCE [LARGE SCALE GENOMIC DNA]</scope>
    <source>
        <strain evidence="2">0111107301</strain>
        <tissue evidence="2">Whole body</tissue>
    </source>
</reference>
<gene>
    <name evidence="2" type="ORF">WN51_03404</name>
</gene>
<accession>A0A0M8ZXP3</accession>
<name>A0A0M8ZXP3_9HYME</name>
<feature type="region of interest" description="Disordered" evidence="1">
    <location>
        <begin position="72"/>
        <end position="101"/>
    </location>
</feature>
<protein>
    <submittedName>
        <fullName evidence="2">Uncharacterized protein</fullName>
    </submittedName>
</protein>
<evidence type="ECO:0000256" key="1">
    <source>
        <dbReference type="SAM" id="MobiDB-lite"/>
    </source>
</evidence>
<proteinExistence type="predicted"/>
<evidence type="ECO:0000313" key="2">
    <source>
        <dbReference type="EMBL" id="KOX71693.1"/>
    </source>
</evidence>
<evidence type="ECO:0000313" key="3">
    <source>
        <dbReference type="Proteomes" id="UP000053105"/>
    </source>
</evidence>
<dbReference type="AlphaFoldDB" id="A0A0M8ZXP3"/>
<organism evidence="2 3">
    <name type="scientific">Melipona quadrifasciata</name>
    <dbReference type="NCBI Taxonomy" id="166423"/>
    <lineage>
        <taxon>Eukaryota</taxon>
        <taxon>Metazoa</taxon>
        <taxon>Ecdysozoa</taxon>
        <taxon>Arthropoda</taxon>
        <taxon>Hexapoda</taxon>
        <taxon>Insecta</taxon>
        <taxon>Pterygota</taxon>
        <taxon>Neoptera</taxon>
        <taxon>Endopterygota</taxon>
        <taxon>Hymenoptera</taxon>
        <taxon>Apocrita</taxon>
        <taxon>Aculeata</taxon>
        <taxon>Apoidea</taxon>
        <taxon>Anthophila</taxon>
        <taxon>Apidae</taxon>
        <taxon>Melipona</taxon>
    </lineage>
</organism>
<feature type="compositionally biased region" description="Polar residues" evidence="1">
    <location>
        <begin position="79"/>
        <end position="101"/>
    </location>
</feature>